<evidence type="ECO:0000313" key="2">
    <source>
        <dbReference type="EMBL" id="PIP16514.1"/>
    </source>
</evidence>
<dbReference type="InterPro" id="IPR003477">
    <property type="entry name" value="PemK-like"/>
</dbReference>
<organism evidence="2 3">
    <name type="scientific">bacterium (Candidatus Ratteibacteria) CG23_combo_of_CG06-09_8_20_14_all_48_7</name>
    <dbReference type="NCBI Taxonomy" id="2014292"/>
    <lineage>
        <taxon>Bacteria</taxon>
        <taxon>Candidatus Ratteibacteria</taxon>
    </lineage>
</organism>
<dbReference type="Pfam" id="PF02452">
    <property type="entry name" value="PemK_toxin"/>
    <property type="match status" value="1"/>
</dbReference>
<dbReference type="InterPro" id="IPR011067">
    <property type="entry name" value="Plasmid_toxin/cell-grow_inhib"/>
</dbReference>
<dbReference type="SUPFAM" id="SSF50118">
    <property type="entry name" value="Cell growth inhibitor/plasmid maintenance toxic component"/>
    <property type="match status" value="1"/>
</dbReference>
<dbReference type="GO" id="GO:0016075">
    <property type="term" value="P:rRNA catabolic process"/>
    <property type="evidence" value="ECO:0007669"/>
    <property type="project" value="TreeGrafter"/>
</dbReference>
<reference evidence="2 3" key="1">
    <citation type="submission" date="2017-09" db="EMBL/GenBank/DDBJ databases">
        <title>Depth-based differentiation of microbial function through sediment-hosted aquifers and enrichment of novel symbionts in the deep terrestrial subsurface.</title>
        <authorList>
            <person name="Probst A.J."/>
            <person name="Ladd B."/>
            <person name="Jarett J.K."/>
            <person name="Geller-Mcgrath D.E."/>
            <person name="Sieber C.M."/>
            <person name="Emerson J.B."/>
            <person name="Anantharaman K."/>
            <person name="Thomas B.C."/>
            <person name="Malmstrom R."/>
            <person name="Stieglmeier M."/>
            <person name="Klingl A."/>
            <person name="Woyke T."/>
            <person name="Ryan C.M."/>
            <person name="Banfield J.F."/>
        </authorList>
    </citation>
    <scope>NUCLEOTIDE SEQUENCE [LARGE SCALE GENOMIC DNA]</scope>
    <source>
        <strain evidence="2">CG23_combo_of_CG06-09_8_20_14_all_48_7</strain>
    </source>
</reference>
<dbReference type="PANTHER" id="PTHR33988">
    <property type="entry name" value="ENDORIBONUCLEASE MAZF-RELATED"/>
    <property type="match status" value="1"/>
</dbReference>
<dbReference type="GO" id="GO:0016787">
    <property type="term" value="F:hydrolase activity"/>
    <property type="evidence" value="ECO:0007669"/>
    <property type="project" value="UniProtKB-KW"/>
</dbReference>
<dbReference type="GO" id="GO:0006402">
    <property type="term" value="P:mRNA catabolic process"/>
    <property type="evidence" value="ECO:0007669"/>
    <property type="project" value="TreeGrafter"/>
</dbReference>
<dbReference type="Proteomes" id="UP000230392">
    <property type="component" value="Unassembled WGS sequence"/>
</dbReference>
<comment type="similarity">
    <text evidence="1">Belongs to the PemK/MazF family.</text>
</comment>
<sequence>MAETVPKRGEIYSVDFGKMTTAEIGKVRPALIIQNNLGNQYSPTTIVAAIHEVDETKELPVCVLIKKGVGGLTKDSVIDVGHLLTIDKKRLGEKWGEIPPQIQQEVDKALKVSLDLRERKQHDY</sequence>
<accession>A0A2G9YBC6</accession>
<dbReference type="EC" id="3.1.-.-" evidence="1"/>
<dbReference type="PANTHER" id="PTHR33988:SF2">
    <property type="entry name" value="ENDORIBONUCLEASE MAZF"/>
    <property type="match status" value="1"/>
</dbReference>
<proteinExistence type="inferred from homology"/>
<gene>
    <name evidence="2" type="ORF">COX46_01770</name>
</gene>
<comment type="function">
    <text evidence="1">Toxic component of a type II toxin-antitoxin (TA) system.</text>
</comment>
<protein>
    <recommendedName>
        <fullName evidence="1">mRNA interferase</fullName>
        <ecNumber evidence="1">3.1.-.-</ecNumber>
    </recommendedName>
</protein>
<dbReference type="AlphaFoldDB" id="A0A2G9YBC6"/>
<keyword evidence="1" id="KW-0255">Endonuclease</keyword>
<keyword evidence="1" id="KW-0378">Hydrolase</keyword>
<evidence type="ECO:0000256" key="1">
    <source>
        <dbReference type="PIRNR" id="PIRNR033490"/>
    </source>
</evidence>
<dbReference type="GO" id="GO:0004521">
    <property type="term" value="F:RNA endonuclease activity"/>
    <property type="evidence" value="ECO:0007669"/>
    <property type="project" value="TreeGrafter"/>
</dbReference>
<keyword evidence="1" id="KW-0540">Nuclease</keyword>
<comment type="caution">
    <text evidence="2">The sequence shown here is derived from an EMBL/GenBank/DDBJ whole genome shotgun (WGS) entry which is preliminary data.</text>
</comment>
<dbReference type="PIRSF" id="PIRSF033490">
    <property type="entry name" value="MazF"/>
    <property type="match status" value="1"/>
</dbReference>
<name>A0A2G9YBC6_9BACT</name>
<dbReference type="EMBL" id="PCRF01000081">
    <property type="protein sequence ID" value="PIP16514.1"/>
    <property type="molecule type" value="Genomic_DNA"/>
</dbReference>
<evidence type="ECO:0000313" key="3">
    <source>
        <dbReference type="Proteomes" id="UP000230392"/>
    </source>
</evidence>
<dbReference type="Gene3D" id="2.30.30.110">
    <property type="match status" value="1"/>
</dbReference>
<dbReference type="GO" id="GO:0003677">
    <property type="term" value="F:DNA binding"/>
    <property type="evidence" value="ECO:0007669"/>
    <property type="project" value="InterPro"/>
</dbReference>